<comment type="caution">
    <text evidence="1">The sequence shown here is derived from an EMBL/GenBank/DDBJ whole genome shotgun (WGS) entry which is preliminary data.</text>
</comment>
<dbReference type="EMBL" id="JANJQO010000342">
    <property type="protein sequence ID" value="KAJ2978801.1"/>
    <property type="molecule type" value="Genomic_DNA"/>
</dbReference>
<dbReference type="Proteomes" id="UP001143910">
    <property type="component" value="Unassembled WGS sequence"/>
</dbReference>
<keyword evidence="2" id="KW-1185">Reference proteome</keyword>
<protein>
    <submittedName>
        <fullName evidence="1">Uncharacterized protein</fullName>
    </submittedName>
</protein>
<organism evidence="1 2">
    <name type="scientific">Zarea fungicola</name>
    <dbReference type="NCBI Taxonomy" id="93591"/>
    <lineage>
        <taxon>Eukaryota</taxon>
        <taxon>Fungi</taxon>
        <taxon>Dikarya</taxon>
        <taxon>Ascomycota</taxon>
        <taxon>Pezizomycotina</taxon>
        <taxon>Sordariomycetes</taxon>
        <taxon>Hypocreomycetidae</taxon>
        <taxon>Hypocreales</taxon>
        <taxon>Cordycipitaceae</taxon>
        <taxon>Zarea</taxon>
    </lineage>
</organism>
<accession>A0ACC1NJM8</accession>
<proteinExistence type="predicted"/>
<gene>
    <name evidence="1" type="ORF">NQ176_g3614</name>
</gene>
<sequence length="287" mass="31303">MNTWLLFILTCYCWIAAFANPILQNTTETTDEHFLTKSDFTCRSDRNPVVLVHGLLAANYELDGIAAFLREKGFCSYALTYGAYPGVPFIGGLKSVAESSKEIARFIKYVQMKTGADKIDLIGHSEGAMQVLYVPKFRGVSPIIEHIVAIAPPTHGVPLYGLQYLVPDFIWRSGMGVLQSLGCGACADMLRGGPAAKQLDDGTPIAQPGNKVTIIVSKFDQGVIPHAAASFVNEEGVNNIYVQDYCSLDIVGHFNEPGDKNIMNLILNALEDQTGRKFPCSLALPLR</sequence>
<evidence type="ECO:0000313" key="2">
    <source>
        <dbReference type="Proteomes" id="UP001143910"/>
    </source>
</evidence>
<reference evidence="1" key="1">
    <citation type="submission" date="2022-08" db="EMBL/GenBank/DDBJ databases">
        <title>Genome Sequence of Lecanicillium fungicola.</title>
        <authorList>
            <person name="Buettner E."/>
        </authorList>
    </citation>
    <scope>NUCLEOTIDE SEQUENCE</scope>
    <source>
        <strain evidence="1">Babe33</strain>
    </source>
</reference>
<name>A0ACC1NJM8_9HYPO</name>
<evidence type="ECO:0000313" key="1">
    <source>
        <dbReference type="EMBL" id="KAJ2978801.1"/>
    </source>
</evidence>